<dbReference type="Proteomes" id="UP000264492">
    <property type="component" value="Unassembled WGS sequence"/>
</dbReference>
<dbReference type="SUPFAM" id="SSF47090">
    <property type="entry name" value="PGBD-like"/>
    <property type="match status" value="1"/>
</dbReference>
<accession>A0A371K480</accession>
<evidence type="ECO:0000259" key="4">
    <source>
        <dbReference type="Pfam" id="PF20410"/>
    </source>
</evidence>
<evidence type="ECO:0008006" key="7">
    <source>
        <dbReference type="Google" id="ProtNLM"/>
    </source>
</evidence>
<dbReference type="GO" id="GO:0004568">
    <property type="term" value="F:chitinase activity"/>
    <property type="evidence" value="ECO:0007669"/>
    <property type="project" value="InterPro"/>
</dbReference>
<reference evidence="5 6" key="1">
    <citation type="submission" date="2018-08" db="EMBL/GenBank/DDBJ databases">
        <title>Lysobacter sp. zong2l5, whole genome shotgun sequence.</title>
        <authorList>
            <person name="Zhang X."/>
            <person name="Feng G."/>
            <person name="Zhu H."/>
        </authorList>
    </citation>
    <scope>NUCLEOTIDE SEQUENCE [LARGE SCALE GENOMIC DNA]</scope>
    <source>
        <strain evidence="6">zong2l5</strain>
    </source>
</reference>
<proteinExistence type="predicted"/>
<comment type="caution">
    <text evidence="5">The sequence shown here is derived from an EMBL/GenBank/DDBJ whole genome shotgun (WGS) entry which is preliminary data.</text>
</comment>
<feature type="domain" description="Peptidoglycan binding-like" evidence="3">
    <location>
        <begin position="229"/>
        <end position="289"/>
    </location>
</feature>
<feature type="domain" description="X-Tfes XVIPCD" evidence="4">
    <location>
        <begin position="300"/>
        <end position="398"/>
    </location>
</feature>
<dbReference type="InterPro" id="IPR036366">
    <property type="entry name" value="PGBDSf"/>
</dbReference>
<dbReference type="InterPro" id="IPR046519">
    <property type="entry name" value="X-Tfes_XVIPCD"/>
</dbReference>
<protein>
    <recommendedName>
        <fullName evidence="7">Lytic enzyme</fullName>
    </recommendedName>
</protein>
<dbReference type="InterPro" id="IPR036365">
    <property type="entry name" value="PGBD-like_sf"/>
</dbReference>
<sequence length="421" mass="44961">MTTDRETQLLQAATAAGISSQRELANFMAQVGHESNGLTKLEEGFRYTRGISQIPVRSAMREGPQALESARLEALRGRPEALAELMYGGRMGNDEPGDGYLYRGRGYMQLTGKDNYRAAGEALGLDLVRQPDLAAQPENAARIATWYWQHNVPQNAREDVTRATRAVNGGTNGLADRQARNERWLAALTPEVMEQLAAGRIGRAVEPPVTRPARSDAAADGVLKAGEKGAAVEDLQKSLHALGYTGANGRIVKADGDFGAATKDAVQSFQRAHGLKDDGIAGPQTLDALKKASQSPLLSNPQHPDHGMYQQAVQGLEKLGANAGFKNHAELERAAATLTFEAKVGGLKQIDHVALSTNGTGLFAVQGSLTDPGHQRAHVDKAQAAAQPLEQSTFQLQQDAQQRQALAQPTTTQAPTTRGLG</sequence>
<dbReference type="AlphaFoldDB" id="A0A371K480"/>
<name>A0A371K480_9GAMM</name>
<dbReference type="Gene3D" id="1.10.101.10">
    <property type="entry name" value="PGBD-like superfamily/PGBD"/>
    <property type="match status" value="1"/>
</dbReference>
<dbReference type="InterPro" id="IPR002477">
    <property type="entry name" value="Peptidoglycan-bd-like"/>
</dbReference>
<dbReference type="InterPro" id="IPR000726">
    <property type="entry name" value="Glyco_hydro_19_cat"/>
</dbReference>
<dbReference type="OrthoDB" id="1491023at2"/>
<dbReference type="PANTHER" id="PTHR34408">
    <property type="entry name" value="FAMILY PROTEIN, PUTATIVE-RELATED"/>
    <property type="match status" value="1"/>
</dbReference>
<evidence type="ECO:0000256" key="1">
    <source>
        <dbReference type="SAM" id="MobiDB-lite"/>
    </source>
</evidence>
<dbReference type="GO" id="GO:0016998">
    <property type="term" value="P:cell wall macromolecule catabolic process"/>
    <property type="evidence" value="ECO:0007669"/>
    <property type="project" value="InterPro"/>
</dbReference>
<organism evidence="5 6">
    <name type="scientific">Lysobacter silvisoli</name>
    <dbReference type="NCBI Taxonomy" id="2293254"/>
    <lineage>
        <taxon>Bacteria</taxon>
        <taxon>Pseudomonadati</taxon>
        <taxon>Pseudomonadota</taxon>
        <taxon>Gammaproteobacteria</taxon>
        <taxon>Lysobacterales</taxon>
        <taxon>Lysobacteraceae</taxon>
        <taxon>Lysobacter</taxon>
    </lineage>
</organism>
<feature type="compositionally biased region" description="Low complexity" evidence="1">
    <location>
        <begin position="395"/>
        <end position="421"/>
    </location>
</feature>
<gene>
    <name evidence="5" type="ORF">DX914_06320</name>
</gene>
<dbReference type="InterPro" id="IPR052354">
    <property type="entry name" value="Cell_Wall_Dynamics_Protein"/>
</dbReference>
<evidence type="ECO:0000313" key="6">
    <source>
        <dbReference type="Proteomes" id="UP000264492"/>
    </source>
</evidence>
<dbReference type="InterPro" id="IPR023346">
    <property type="entry name" value="Lysozyme-like_dom_sf"/>
</dbReference>
<dbReference type="PANTHER" id="PTHR34408:SF1">
    <property type="entry name" value="GLYCOSYL HYDROLASE FAMILY 19 DOMAIN-CONTAINING PROTEIN HI_1415"/>
    <property type="match status" value="1"/>
</dbReference>
<feature type="region of interest" description="Disordered" evidence="1">
    <location>
        <begin position="371"/>
        <end position="421"/>
    </location>
</feature>
<dbReference type="Pfam" id="PF01471">
    <property type="entry name" value="PG_binding_1"/>
    <property type="match status" value="1"/>
</dbReference>
<evidence type="ECO:0000259" key="2">
    <source>
        <dbReference type="Pfam" id="PF00182"/>
    </source>
</evidence>
<evidence type="ECO:0000259" key="3">
    <source>
        <dbReference type="Pfam" id="PF01471"/>
    </source>
</evidence>
<dbReference type="RefSeq" id="WP_115858171.1">
    <property type="nucleotide sequence ID" value="NZ_QTSU01000001.1"/>
</dbReference>
<dbReference type="SUPFAM" id="SSF53955">
    <property type="entry name" value="Lysozyme-like"/>
    <property type="match status" value="1"/>
</dbReference>
<dbReference type="GO" id="GO:0006032">
    <property type="term" value="P:chitin catabolic process"/>
    <property type="evidence" value="ECO:0007669"/>
    <property type="project" value="InterPro"/>
</dbReference>
<dbReference type="Pfam" id="PF20410">
    <property type="entry name" value="X-Tfes_XVIPCD"/>
    <property type="match status" value="1"/>
</dbReference>
<dbReference type="EMBL" id="QTSU01000001">
    <property type="protein sequence ID" value="RDZ28733.1"/>
    <property type="molecule type" value="Genomic_DNA"/>
</dbReference>
<keyword evidence="6" id="KW-1185">Reference proteome</keyword>
<evidence type="ECO:0000313" key="5">
    <source>
        <dbReference type="EMBL" id="RDZ28733.1"/>
    </source>
</evidence>
<dbReference type="Gene3D" id="1.10.530.10">
    <property type="match status" value="1"/>
</dbReference>
<dbReference type="Pfam" id="PF00182">
    <property type="entry name" value="Glyco_hydro_19"/>
    <property type="match status" value="1"/>
</dbReference>
<feature type="domain" description="Glycoside hydrolase family 19 catalytic" evidence="2">
    <location>
        <begin position="99"/>
        <end position="151"/>
    </location>
</feature>